<keyword evidence="6 8" id="KW-0645">Protease</keyword>
<sequence length="330" mass="36483">MEHPPAEPYDQGMLDVGDGHRVYWEVSGNPDGMPAVTVHGGPGGSSSPGTRRLFDPSRYRIVQFDQRGCGRSTPHASDPAADLRHNTTDHLLADMERLREHLGVDRWLLFGNSWGSTLGLAYAQRHPQRVSAIVLVGVTMSRRSEIDWLYRGVGRFFPEQWRRFVDAVPAADRPAIAPGRGSAAELLAAYARLLEHPDAQVRQRAAIAWLTWEDTVVSLEPNGTPDVYRDQPPDDQVAFVRLCAHYFSHGMWLADDALLRDAHRLAGIPGVLVHGRFDLGAPLETPWSLARAWPDAELIVVDDSGHTGSETLRGHLRAALDRFAPVPRAG</sequence>
<evidence type="ECO:0000256" key="8">
    <source>
        <dbReference type="PIRNR" id="PIRNR006431"/>
    </source>
</evidence>
<dbReference type="NCBIfam" id="TIGR01249">
    <property type="entry name" value="pro_imino_pep_1"/>
    <property type="match status" value="1"/>
</dbReference>
<dbReference type="OrthoDB" id="9796770at2"/>
<gene>
    <name evidence="12" type="ORF">TK50_30515</name>
</gene>
<dbReference type="Pfam" id="PF00561">
    <property type="entry name" value="Abhydrolase_1"/>
    <property type="match status" value="1"/>
</dbReference>
<keyword evidence="13" id="KW-1185">Reference proteome</keyword>
<comment type="similarity">
    <text evidence="3 8 10">Belongs to the peptidase S33 family.</text>
</comment>
<feature type="active site" description="Nucleophile" evidence="9">
    <location>
        <position position="113"/>
    </location>
</feature>
<dbReference type="GO" id="GO:0006508">
    <property type="term" value="P:proteolysis"/>
    <property type="evidence" value="ECO:0007669"/>
    <property type="project" value="UniProtKB-KW"/>
</dbReference>
<comment type="catalytic activity">
    <reaction evidence="1 8 10">
        <text>Release of N-terminal proline from a peptide.</text>
        <dbReference type="EC" id="3.4.11.5"/>
    </reaction>
</comment>
<dbReference type="GeneID" id="301308340"/>
<dbReference type="EC" id="3.4.11.5" evidence="8 10"/>
<accession>A0A0D0USN6</accession>
<dbReference type="Gene3D" id="3.40.50.1820">
    <property type="entry name" value="alpha/beta hydrolase"/>
    <property type="match status" value="1"/>
</dbReference>
<proteinExistence type="inferred from homology"/>
<evidence type="ECO:0000313" key="13">
    <source>
        <dbReference type="Proteomes" id="UP000032254"/>
    </source>
</evidence>
<keyword evidence="5 8" id="KW-0963">Cytoplasm</keyword>
<evidence type="ECO:0000256" key="7">
    <source>
        <dbReference type="ARBA" id="ARBA00022801"/>
    </source>
</evidence>
<dbReference type="PIRSF" id="PIRSF006431">
    <property type="entry name" value="Pept_S33"/>
    <property type="match status" value="1"/>
</dbReference>
<dbReference type="InterPro" id="IPR002410">
    <property type="entry name" value="Peptidase_S33"/>
</dbReference>
<evidence type="ECO:0000256" key="6">
    <source>
        <dbReference type="ARBA" id="ARBA00022670"/>
    </source>
</evidence>
<dbReference type="GO" id="GO:0004177">
    <property type="term" value="F:aminopeptidase activity"/>
    <property type="evidence" value="ECO:0007669"/>
    <property type="project" value="UniProtKB-UniRule"/>
</dbReference>
<dbReference type="PANTHER" id="PTHR43722">
    <property type="entry name" value="PROLINE IMINOPEPTIDASE"/>
    <property type="match status" value="1"/>
</dbReference>
<evidence type="ECO:0000256" key="9">
    <source>
        <dbReference type="PIRSR" id="PIRSR006431-1"/>
    </source>
</evidence>
<evidence type="ECO:0000256" key="10">
    <source>
        <dbReference type="RuleBase" id="RU003421"/>
    </source>
</evidence>
<comment type="caution">
    <text evidence="12">The sequence shown here is derived from an EMBL/GenBank/DDBJ whole genome shotgun (WGS) entry which is preliminary data.</text>
</comment>
<evidence type="ECO:0000313" key="12">
    <source>
        <dbReference type="EMBL" id="KIR61822.1"/>
    </source>
</evidence>
<dbReference type="AlphaFoldDB" id="A0A0D0USN6"/>
<organism evidence="12 13">
    <name type="scientific">Micromonospora haikouensis</name>
    <dbReference type="NCBI Taxonomy" id="686309"/>
    <lineage>
        <taxon>Bacteria</taxon>
        <taxon>Bacillati</taxon>
        <taxon>Actinomycetota</taxon>
        <taxon>Actinomycetes</taxon>
        <taxon>Micromonosporales</taxon>
        <taxon>Micromonosporaceae</taxon>
        <taxon>Micromonospora</taxon>
    </lineage>
</organism>
<evidence type="ECO:0000256" key="3">
    <source>
        <dbReference type="ARBA" id="ARBA00010088"/>
    </source>
</evidence>
<dbReference type="PRINTS" id="PR00111">
    <property type="entry name" value="ABHYDROLASE"/>
</dbReference>
<protein>
    <recommendedName>
        <fullName evidence="8 10">Proline iminopeptidase</fullName>
        <shortName evidence="8">PIP</shortName>
        <ecNumber evidence="8 10">3.4.11.5</ecNumber>
    </recommendedName>
    <alternativeName>
        <fullName evidence="8">Prolyl aminopeptidase</fullName>
    </alternativeName>
</protein>
<reference evidence="12 13" key="1">
    <citation type="submission" date="2015-01" db="EMBL/GenBank/DDBJ databases">
        <title>Sequencing and annotation of Micromonospora carbonacea strain JXNU-1 genome.</title>
        <authorList>
            <person name="Long Z."/>
            <person name="Huang Y."/>
            <person name="Jiang Y."/>
        </authorList>
    </citation>
    <scope>NUCLEOTIDE SEQUENCE [LARGE SCALE GENOMIC DNA]</scope>
    <source>
        <strain evidence="12 13">JXNU-1</strain>
    </source>
</reference>
<evidence type="ECO:0000256" key="5">
    <source>
        <dbReference type="ARBA" id="ARBA00022490"/>
    </source>
</evidence>
<dbReference type="GO" id="GO:0005737">
    <property type="term" value="C:cytoplasm"/>
    <property type="evidence" value="ECO:0007669"/>
    <property type="project" value="UniProtKB-SubCell"/>
</dbReference>
<dbReference type="InterPro" id="IPR029058">
    <property type="entry name" value="AB_hydrolase_fold"/>
</dbReference>
<comment type="subcellular location">
    <subcellularLocation>
        <location evidence="2 8">Cytoplasm</location>
    </subcellularLocation>
</comment>
<dbReference type="PANTHER" id="PTHR43722:SF1">
    <property type="entry name" value="PROLINE IMINOPEPTIDASE"/>
    <property type="match status" value="1"/>
</dbReference>
<dbReference type="InterPro" id="IPR005944">
    <property type="entry name" value="Pro_iminopeptidase"/>
</dbReference>
<evidence type="ECO:0000256" key="1">
    <source>
        <dbReference type="ARBA" id="ARBA00001585"/>
    </source>
</evidence>
<feature type="active site" description="Proton donor" evidence="9">
    <location>
        <position position="306"/>
    </location>
</feature>
<dbReference type="Proteomes" id="UP000032254">
    <property type="component" value="Unassembled WGS sequence"/>
</dbReference>
<feature type="active site" evidence="9">
    <location>
        <position position="278"/>
    </location>
</feature>
<dbReference type="RefSeq" id="WP_043968984.1">
    <property type="nucleotide sequence ID" value="NZ_JXSX01000003.1"/>
</dbReference>
<name>A0A0D0USN6_9ACTN</name>
<evidence type="ECO:0000256" key="2">
    <source>
        <dbReference type="ARBA" id="ARBA00004496"/>
    </source>
</evidence>
<dbReference type="EMBL" id="JXSX01000003">
    <property type="protein sequence ID" value="KIR61822.1"/>
    <property type="molecule type" value="Genomic_DNA"/>
</dbReference>
<dbReference type="PRINTS" id="PR00793">
    <property type="entry name" value="PROAMNOPTASE"/>
</dbReference>
<evidence type="ECO:0000256" key="4">
    <source>
        <dbReference type="ARBA" id="ARBA00022438"/>
    </source>
</evidence>
<dbReference type="SUPFAM" id="SSF53474">
    <property type="entry name" value="alpha/beta-Hydrolases"/>
    <property type="match status" value="1"/>
</dbReference>
<dbReference type="InterPro" id="IPR000073">
    <property type="entry name" value="AB_hydrolase_1"/>
</dbReference>
<feature type="domain" description="AB hydrolase-1" evidence="11">
    <location>
        <begin position="38"/>
        <end position="308"/>
    </location>
</feature>
<keyword evidence="4 8" id="KW-0031">Aminopeptidase</keyword>
<dbReference type="PATRIC" id="fig|47853.6.peg.6393"/>
<keyword evidence="7 8" id="KW-0378">Hydrolase</keyword>
<evidence type="ECO:0000259" key="11">
    <source>
        <dbReference type="Pfam" id="PF00561"/>
    </source>
</evidence>